<evidence type="ECO:0000256" key="4">
    <source>
        <dbReference type="ARBA" id="ARBA00009503"/>
    </source>
</evidence>
<organism evidence="14 15">
    <name type="scientific">Tumebacillus avium</name>
    <dbReference type="NCBI Taxonomy" id="1903704"/>
    <lineage>
        <taxon>Bacteria</taxon>
        <taxon>Bacillati</taxon>
        <taxon>Bacillota</taxon>
        <taxon>Bacilli</taxon>
        <taxon>Bacillales</taxon>
        <taxon>Alicyclobacillaceae</taxon>
        <taxon>Tumebacillus</taxon>
    </lineage>
</organism>
<comment type="cofactor">
    <cofactor evidence="2">
        <name>Mg(2+)</name>
        <dbReference type="ChEBI" id="CHEBI:18420"/>
    </cofactor>
</comment>
<dbReference type="PANTHER" id="PTHR20941">
    <property type="entry name" value="FOLATE SYNTHESIS PROTEINS"/>
    <property type="match status" value="1"/>
</dbReference>
<dbReference type="PROSITE" id="PS00793">
    <property type="entry name" value="DHPS_2"/>
    <property type="match status" value="1"/>
</dbReference>
<comment type="similarity">
    <text evidence="4">Belongs to the DHPS family.</text>
</comment>
<evidence type="ECO:0000256" key="6">
    <source>
        <dbReference type="ARBA" id="ARBA00016919"/>
    </source>
</evidence>
<dbReference type="GO" id="GO:0046654">
    <property type="term" value="P:tetrahydrofolate biosynthetic process"/>
    <property type="evidence" value="ECO:0007669"/>
    <property type="project" value="UniProtKB-UniPathway"/>
</dbReference>
<dbReference type="GO" id="GO:0046656">
    <property type="term" value="P:folic acid biosynthetic process"/>
    <property type="evidence" value="ECO:0007669"/>
    <property type="project" value="UniProtKB-KW"/>
</dbReference>
<dbReference type="EMBL" id="CP021434">
    <property type="protein sequence ID" value="ARU61018.1"/>
    <property type="molecule type" value="Genomic_DNA"/>
</dbReference>
<keyword evidence="8" id="KW-0479">Metal-binding</keyword>
<dbReference type="FunFam" id="3.20.20.20:FF:000006">
    <property type="entry name" value="Dihydropteroate synthase"/>
    <property type="match status" value="1"/>
</dbReference>
<dbReference type="Pfam" id="PF00809">
    <property type="entry name" value="Pterin_bind"/>
    <property type="match status" value="1"/>
</dbReference>
<feature type="domain" description="Pterin-binding" evidence="13">
    <location>
        <begin position="142"/>
        <end position="388"/>
    </location>
</feature>
<dbReference type="SUPFAM" id="SSF51717">
    <property type="entry name" value="Dihydropteroate synthetase-like"/>
    <property type="match status" value="1"/>
</dbReference>
<dbReference type="Gene3D" id="3.20.20.20">
    <property type="entry name" value="Dihydropteroate synthase-like"/>
    <property type="match status" value="1"/>
</dbReference>
<proteinExistence type="inferred from homology"/>
<dbReference type="AlphaFoldDB" id="A0A1Y0IKI3"/>
<protein>
    <recommendedName>
        <fullName evidence="6">Dihydropteroate synthase</fullName>
        <ecNumber evidence="5">2.5.1.15</ecNumber>
    </recommendedName>
    <alternativeName>
        <fullName evidence="11">Dihydropteroate pyrophosphorylase</fullName>
    </alternativeName>
</protein>
<reference evidence="15" key="1">
    <citation type="submission" date="2017-05" db="EMBL/GenBank/DDBJ databases">
        <authorList>
            <person name="Sung H."/>
        </authorList>
    </citation>
    <scope>NUCLEOTIDE SEQUENCE [LARGE SCALE GENOMIC DNA]</scope>
    <source>
        <strain evidence="15">AR23208</strain>
    </source>
</reference>
<dbReference type="Proteomes" id="UP000195437">
    <property type="component" value="Chromosome"/>
</dbReference>
<dbReference type="InterPro" id="IPR045031">
    <property type="entry name" value="DHP_synth-like"/>
</dbReference>
<dbReference type="EC" id="2.5.1.15" evidence="5"/>
<keyword evidence="7" id="KW-0808">Transferase</keyword>
<evidence type="ECO:0000313" key="14">
    <source>
        <dbReference type="EMBL" id="ARU61018.1"/>
    </source>
</evidence>
<evidence type="ECO:0000256" key="12">
    <source>
        <dbReference type="ARBA" id="ARBA00053449"/>
    </source>
</evidence>
<evidence type="ECO:0000256" key="7">
    <source>
        <dbReference type="ARBA" id="ARBA00022679"/>
    </source>
</evidence>
<evidence type="ECO:0000256" key="2">
    <source>
        <dbReference type="ARBA" id="ARBA00001946"/>
    </source>
</evidence>
<dbReference type="InterPro" id="IPR011005">
    <property type="entry name" value="Dihydropteroate_synth-like_sf"/>
</dbReference>
<dbReference type="NCBIfam" id="TIGR01496">
    <property type="entry name" value="DHPS"/>
    <property type="match status" value="1"/>
</dbReference>
<dbReference type="KEGG" id="tum:CBW65_07895"/>
<dbReference type="RefSeq" id="WP_087456403.1">
    <property type="nucleotide sequence ID" value="NZ_CP021434.1"/>
</dbReference>
<comment type="function">
    <text evidence="12">Catalyzes the condensation of para-aminobenzoate (pABA) with 6-hydroxymethyl-7,8-dihydropterin diphosphate (DHPt-PP) to form 7,8-dihydropteroate (H2Pte), the immediate precursor of folate derivatives.</text>
</comment>
<dbReference type="OrthoDB" id="9811744at2"/>
<evidence type="ECO:0000313" key="15">
    <source>
        <dbReference type="Proteomes" id="UP000195437"/>
    </source>
</evidence>
<dbReference type="GO" id="GO:0046872">
    <property type="term" value="F:metal ion binding"/>
    <property type="evidence" value="ECO:0007669"/>
    <property type="project" value="UniProtKB-KW"/>
</dbReference>
<accession>A0A1Y0IKI3</accession>
<evidence type="ECO:0000256" key="3">
    <source>
        <dbReference type="ARBA" id="ARBA00004763"/>
    </source>
</evidence>
<dbReference type="CDD" id="cd00739">
    <property type="entry name" value="DHPS"/>
    <property type="match status" value="1"/>
</dbReference>
<gene>
    <name evidence="14" type="ORF">CBW65_07895</name>
</gene>
<evidence type="ECO:0000256" key="8">
    <source>
        <dbReference type="ARBA" id="ARBA00022723"/>
    </source>
</evidence>
<dbReference type="GO" id="GO:0004156">
    <property type="term" value="F:dihydropteroate synthase activity"/>
    <property type="evidence" value="ECO:0007669"/>
    <property type="project" value="UniProtKB-EC"/>
</dbReference>
<keyword evidence="10" id="KW-0289">Folate biosynthesis</keyword>
<evidence type="ECO:0000256" key="9">
    <source>
        <dbReference type="ARBA" id="ARBA00022842"/>
    </source>
</evidence>
<dbReference type="InterPro" id="IPR006390">
    <property type="entry name" value="DHP_synth_dom"/>
</dbReference>
<evidence type="ECO:0000256" key="11">
    <source>
        <dbReference type="ARBA" id="ARBA00030193"/>
    </source>
</evidence>
<evidence type="ECO:0000256" key="1">
    <source>
        <dbReference type="ARBA" id="ARBA00000012"/>
    </source>
</evidence>
<keyword evidence="15" id="KW-1185">Reference proteome</keyword>
<comment type="catalytic activity">
    <reaction evidence="1">
        <text>(7,8-dihydropterin-6-yl)methyl diphosphate + 4-aminobenzoate = 7,8-dihydropteroate + diphosphate</text>
        <dbReference type="Rhea" id="RHEA:19949"/>
        <dbReference type="ChEBI" id="CHEBI:17836"/>
        <dbReference type="ChEBI" id="CHEBI:17839"/>
        <dbReference type="ChEBI" id="CHEBI:33019"/>
        <dbReference type="ChEBI" id="CHEBI:72950"/>
        <dbReference type="EC" id="2.5.1.15"/>
    </reaction>
</comment>
<dbReference type="UniPathway" id="UPA00077">
    <property type="reaction ID" value="UER00156"/>
</dbReference>
<evidence type="ECO:0000256" key="5">
    <source>
        <dbReference type="ARBA" id="ARBA00012458"/>
    </source>
</evidence>
<keyword evidence="9" id="KW-0460">Magnesium</keyword>
<comment type="pathway">
    <text evidence="3">Cofactor biosynthesis; tetrahydrofolate biosynthesis; 7,8-dihydrofolate from 2-amino-4-hydroxy-6-hydroxymethyl-7,8-dihydropteridine diphosphate and 4-aminobenzoate: step 1/2.</text>
</comment>
<evidence type="ECO:0000256" key="10">
    <source>
        <dbReference type="ARBA" id="ARBA00022909"/>
    </source>
</evidence>
<dbReference type="PROSITE" id="PS00792">
    <property type="entry name" value="DHPS_1"/>
    <property type="match status" value="1"/>
</dbReference>
<dbReference type="PROSITE" id="PS50972">
    <property type="entry name" value="PTERIN_BINDING"/>
    <property type="match status" value="1"/>
</dbReference>
<name>A0A1Y0IKI3_9BACL</name>
<dbReference type="GO" id="GO:0005829">
    <property type="term" value="C:cytosol"/>
    <property type="evidence" value="ECO:0007669"/>
    <property type="project" value="TreeGrafter"/>
</dbReference>
<dbReference type="InterPro" id="IPR000489">
    <property type="entry name" value="Pterin-binding_dom"/>
</dbReference>
<evidence type="ECO:0000259" key="13">
    <source>
        <dbReference type="PROSITE" id="PS50972"/>
    </source>
</evidence>
<sequence length="395" mass="43075">MRYNPYVIHIENEAHLYSEFRLVGSTEAGNRIMLNKGRGYVIRIDNVSLKAANILKQEMLSKGGDAAVHRDVAGLTAGDSSIVLLGTKRQFSEVIQKLKIQPFGLKQLSDELSAVLERFEAKGHKTLTFAGGEYTWELGSRTLVMGILNVTPDSFSDGGQWADLEQAVQHAKAMIAAGADILDIGGESTRPGHAPVGAEEERRRVVPVIERLARELKIPISIDTYKASVAQAAIEAGAHIVNDVWGFKKDPEMAAVCAKLDCPVILMHNRETPYEQDLITGVVRDIRESIALALAAGVRDEHIILDPGIGFGKTHEQNLYMMKRMDDFTGLGYPVLLGTSRKSMIGNALGLPVDERVEGTAATVALGIAKGVDLVRVHDVKEMARVARMTDAMVR</sequence>
<dbReference type="PANTHER" id="PTHR20941:SF1">
    <property type="entry name" value="FOLIC ACID SYNTHESIS PROTEIN FOL1"/>
    <property type="match status" value="1"/>
</dbReference>